<dbReference type="PANTHER" id="PTHR31511:SF12">
    <property type="entry name" value="RHO TERMINATION FACTOR N-TERMINAL DOMAIN-CONTAINING PROTEIN"/>
    <property type="match status" value="1"/>
</dbReference>
<dbReference type="PANTHER" id="PTHR31511">
    <property type="entry name" value="PROTEIN CBG23764"/>
    <property type="match status" value="1"/>
</dbReference>
<dbReference type="InParanoid" id="A0A6P8HE78"/>
<dbReference type="KEGG" id="aten:116290437"/>
<sequence>MDSQYNFETYAIAGSSAIDLRRYWNTNARRIQRLIERGIEELGAAKVSIVVEVNLMKDETETTVWLRTKMLTVLESTDLDQRVSSQVEPISESLAKYTREGSGWTVTAIKGATISIARYVPTRGGSYVPLPTFIEGKKAIISVRNKDNRCFQWALRSALYPVNQNPFRTSKYPHDDLDWSDVEFPMEIRCIPDFEERNELAINVYGVREKTIVPLHVPCNRGERIHLFYHGEHYSWVKSPSRLFAMHSKDGHKRFYCDACLLPFKDLKALKKHDQICRGASAKNSAAIVRCDGEADEPVLYRGPNAARNFLTALEEEEEYIRQRLVHKKKAKLTKEQLEAYHAAQKCHVCELGVLKYGRRAKKAWDKDGAYLGEAHPTCGRYAKDGEKPGKPSTHCFHCGEPLEEDFYTDKVMDCCEITGEYKGAAHWKCRHRIDPNMEIPVFFHNLRGYDSHLLLQGVEGHEVKCIPNNKERYMSVTIGKLKFLDSQQFMADSLANLAKYNEDSPISDEYGAERKGVYPYEYMNCWERFEETQLPPQESFYITLNEAGISDAEYSYAQEVWVKYDCKNIGDYHDVYLLSDVVLLADVFQSFRKMAMS</sequence>
<evidence type="ECO:0000313" key="1">
    <source>
        <dbReference type="Proteomes" id="UP000515163"/>
    </source>
</evidence>
<dbReference type="Proteomes" id="UP000515163">
    <property type="component" value="Unplaced"/>
</dbReference>
<dbReference type="OrthoDB" id="5976830at2759"/>
<protein>
    <submittedName>
        <fullName evidence="2">Uncharacterized protein LOC116290437</fullName>
    </submittedName>
</protein>
<gene>
    <name evidence="2" type="primary">LOC116290437</name>
</gene>
<dbReference type="RefSeq" id="XP_031553328.1">
    <property type="nucleotide sequence ID" value="XM_031697468.1"/>
</dbReference>
<dbReference type="SUPFAM" id="SSF53098">
    <property type="entry name" value="Ribonuclease H-like"/>
    <property type="match status" value="1"/>
</dbReference>
<evidence type="ECO:0000313" key="2">
    <source>
        <dbReference type="RefSeq" id="XP_031553328.1"/>
    </source>
</evidence>
<proteinExistence type="predicted"/>
<organism evidence="1 2">
    <name type="scientific">Actinia tenebrosa</name>
    <name type="common">Australian red waratah sea anemone</name>
    <dbReference type="NCBI Taxonomy" id="6105"/>
    <lineage>
        <taxon>Eukaryota</taxon>
        <taxon>Metazoa</taxon>
        <taxon>Cnidaria</taxon>
        <taxon>Anthozoa</taxon>
        <taxon>Hexacorallia</taxon>
        <taxon>Actiniaria</taxon>
        <taxon>Actiniidae</taxon>
        <taxon>Actinia</taxon>
    </lineage>
</organism>
<reference evidence="2" key="1">
    <citation type="submission" date="2025-08" db="UniProtKB">
        <authorList>
            <consortium name="RefSeq"/>
        </authorList>
    </citation>
    <scope>IDENTIFICATION</scope>
    <source>
        <tissue evidence="2">Tentacle</tissue>
    </source>
</reference>
<dbReference type="AlphaFoldDB" id="A0A6P8HE78"/>
<dbReference type="InterPro" id="IPR012337">
    <property type="entry name" value="RNaseH-like_sf"/>
</dbReference>
<accession>A0A6P8HE78</accession>
<keyword evidence="1" id="KW-1185">Reference proteome</keyword>
<name>A0A6P8HE78_ACTTE</name>
<dbReference type="GeneID" id="116290437"/>